<organism evidence="2 3">
    <name type="scientific">Lignipirellula cremea</name>
    <dbReference type="NCBI Taxonomy" id="2528010"/>
    <lineage>
        <taxon>Bacteria</taxon>
        <taxon>Pseudomonadati</taxon>
        <taxon>Planctomycetota</taxon>
        <taxon>Planctomycetia</taxon>
        <taxon>Pirellulales</taxon>
        <taxon>Pirellulaceae</taxon>
        <taxon>Lignipirellula</taxon>
    </lineage>
</organism>
<sequence>MLIRFCGGAVFLTIQFVLSCTRVDLHPYFAIALALILYTAASASAGKYTEVSFRDIPWILSYTTLLVPVVVLIRPATDYLLADFGLSDMEWPNFFLLIFSLFVVPMELGKNNFGSQE</sequence>
<dbReference type="EMBL" id="CP036433">
    <property type="protein sequence ID" value="QDU95687.1"/>
    <property type="molecule type" value="Genomic_DNA"/>
</dbReference>
<feature type="transmembrane region" description="Helical" evidence="1">
    <location>
        <begin position="58"/>
        <end position="76"/>
    </location>
</feature>
<dbReference type="AlphaFoldDB" id="A0A518DV36"/>
<dbReference type="Proteomes" id="UP000317648">
    <property type="component" value="Chromosome"/>
</dbReference>
<dbReference type="PROSITE" id="PS51257">
    <property type="entry name" value="PROKAR_LIPOPROTEIN"/>
    <property type="match status" value="1"/>
</dbReference>
<evidence type="ECO:0000256" key="1">
    <source>
        <dbReference type="SAM" id="Phobius"/>
    </source>
</evidence>
<keyword evidence="1" id="KW-1133">Transmembrane helix</keyword>
<keyword evidence="3" id="KW-1185">Reference proteome</keyword>
<evidence type="ECO:0000313" key="2">
    <source>
        <dbReference type="EMBL" id="QDU95687.1"/>
    </source>
</evidence>
<reference evidence="2 3" key="1">
    <citation type="submission" date="2019-02" db="EMBL/GenBank/DDBJ databases">
        <title>Deep-cultivation of Planctomycetes and their phenomic and genomic characterization uncovers novel biology.</title>
        <authorList>
            <person name="Wiegand S."/>
            <person name="Jogler M."/>
            <person name="Boedeker C."/>
            <person name="Pinto D."/>
            <person name="Vollmers J."/>
            <person name="Rivas-Marin E."/>
            <person name="Kohn T."/>
            <person name="Peeters S.H."/>
            <person name="Heuer A."/>
            <person name="Rast P."/>
            <person name="Oberbeckmann S."/>
            <person name="Bunk B."/>
            <person name="Jeske O."/>
            <person name="Meyerdierks A."/>
            <person name="Storesund J.E."/>
            <person name="Kallscheuer N."/>
            <person name="Luecker S."/>
            <person name="Lage O.M."/>
            <person name="Pohl T."/>
            <person name="Merkel B.J."/>
            <person name="Hornburger P."/>
            <person name="Mueller R.-W."/>
            <person name="Bruemmer F."/>
            <person name="Labrenz M."/>
            <person name="Spormann A.M."/>
            <person name="Op den Camp H."/>
            <person name="Overmann J."/>
            <person name="Amann R."/>
            <person name="Jetten M.S.M."/>
            <person name="Mascher T."/>
            <person name="Medema M.H."/>
            <person name="Devos D.P."/>
            <person name="Kaster A.-K."/>
            <person name="Ovreas L."/>
            <person name="Rohde M."/>
            <person name="Galperin M.Y."/>
            <person name="Jogler C."/>
        </authorList>
    </citation>
    <scope>NUCLEOTIDE SEQUENCE [LARGE SCALE GENOMIC DNA]</scope>
    <source>
        <strain evidence="2 3">Pla85_3_4</strain>
    </source>
</reference>
<feature type="transmembrane region" description="Helical" evidence="1">
    <location>
        <begin position="91"/>
        <end position="109"/>
    </location>
</feature>
<keyword evidence="1" id="KW-0472">Membrane</keyword>
<dbReference type="KEGG" id="lcre:Pla8534_35040"/>
<gene>
    <name evidence="2" type="ORF">Pla8534_35040</name>
</gene>
<name>A0A518DV36_9BACT</name>
<dbReference type="RefSeq" id="WP_145054397.1">
    <property type="nucleotide sequence ID" value="NZ_CP036433.1"/>
</dbReference>
<keyword evidence="1" id="KW-0812">Transmembrane</keyword>
<accession>A0A518DV36</accession>
<feature type="transmembrane region" description="Helical" evidence="1">
    <location>
        <begin position="29"/>
        <end position="46"/>
    </location>
</feature>
<protein>
    <submittedName>
        <fullName evidence="2">Uncharacterized protein</fullName>
    </submittedName>
</protein>
<proteinExistence type="predicted"/>
<evidence type="ECO:0000313" key="3">
    <source>
        <dbReference type="Proteomes" id="UP000317648"/>
    </source>
</evidence>